<dbReference type="AlphaFoldDB" id="A0A6A4GDS1"/>
<keyword evidence="2" id="KW-1185">Reference proteome</keyword>
<evidence type="ECO:0000313" key="2">
    <source>
        <dbReference type="Proteomes" id="UP000799118"/>
    </source>
</evidence>
<sequence>SILVGLSDVELDTWHKGYDSDPFFGSVIRSLRDTVHPQNPQYSHYFCGDNGLLYFEDWHGNNRLCVPEPLRLSVMEEIHNSFTESAHGG</sequence>
<organism evidence="1 2">
    <name type="scientific">Gymnopus androsaceus JB14</name>
    <dbReference type="NCBI Taxonomy" id="1447944"/>
    <lineage>
        <taxon>Eukaryota</taxon>
        <taxon>Fungi</taxon>
        <taxon>Dikarya</taxon>
        <taxon>Basidiomycota</taxon>
        <taxon>Agaricomycotina</taxon>
        <taxon>Agaricomycetes</taxon>
        <taxon>Agaricomycetidae</taxon>
        <taxon>Agaricales</taxon>
        <taxon>Marasmiineae</taxon>
        <taxon>Omphalotaceae</taxon>
        <taxon>Gymnopus</taxon>
    </lineage>
</organism>
<dbReference type="EMBL" id="ML770430">
    <property type="protein sequence ID" value="KAE9383515.1"/>
    <property type="molecule type" value="Genomic_DNA"/>
</dbReference>
<name>A0A6A4GDS1_9AGAR</name>
<dbReference type="OrthoDB" id="3245961at2759"/>
<gene>
    <name evidence="1" type="ORF">BT96DRAFT_749668</name>
</gene>
<dbReference type="Proteomes" id="UP000799118">
    <property type="component" value="Unassembled WGS sequence"/>
</dbReference>
<proteinExistence type="predicted"/>
<feature type="non-terminal residue" evidence="1">
    <location>
        <position position="89"/>
    </location>
</feature>
<dbReference type="Gene3D" id="1.10.340.70">
    <property type="match status" value="1"/>
</dbReference>
<feature type="non-terminal residue" evidence="1">
    <location>
        <position position="1"/>
    </location>
</feature>
<protein>
    <submittedName>
        <fullName evidence="1">Uncharacterized protein</fullName>
    </submittedName>
</protein>
<accession>A0A6A4GDS1</accession>
<reference evidence="1" key="1">
    <citation type="journal article" date="2019" name="Environ. Microbiol.">
        <title>Fungal ecological strategies reflected in gene transcription - a case study of two litter decomposers.</title>
        <authorList>
            <person name="Barbi F."/>
            <person name="Kohler A."/>
            <person name="Barry K."/>
            <person name="Baskaran P."/>
            <person name="Daum C."/>
            <person name="Fauchery L."/>
            <person name="Ihrmark K."/>
            <person name="Kuo A."/>
            <person name="LaButti K."/>
            <person name="Lipzen A."/>
            <person name="Morin E."/>
            <person name="Grigoriev I.V."/>
            <person name="Henrissat B."/>
            <person name="Lindahl B."/>
            <person name="Martin F."/>
        </authorList>
    </citation>
    <scope>NUCLEOTIDE SEQUENCE</scope>
    <source>
        <strain evidence="1">JB14</strain>
    </source>
</reference>
<evidence type="ECO:0000313" key="1">
    <source>
        <dbReference type="EMBL" id="KAE9383515.1"/>
    </source>
</evidence>